<feature type="transmembrane region" description="Helical" evidence="7">
    <location>
        <begin position="751"/>
        <end position="772"/>
    </location>
</feature>
<dbReference type="GO" id="GO:0005886">
    <property type="term" value="C:plasma membrane"/>
    <property type="evidence" value="ECO:0007669"/>
    <property type="project" value="UniProtKB-SubCell"/>
</dbReference>
<dbReference type="Pfam" id="PF12704">
    <property type="entry name" value="MacB_PCD"/>
    <property type="match status" value="2"/>
</dbReference>
<feature type="transmembrane region" description="Helical" evidence="7">
    <location>
        <begin position="21"/>
        <end position="40"/>
    </location>
</feature>
<evidence type="ECO:0000256" key="7">
    <source>
        <dbReference type="SAM" id="Phobius"/>
    </source>
</evidence>
<name>A0AAD0RLG6_PSEO7</name>
<sequence length="818" mass="90033">MLVKDISASLYSLSKVKVFTITIISTLALTLGTLVAMFNLNFTILSASLPYPNAEQLYVSKAVHYIKDRVEFDDFTPIPMLLEIYENEKTPESQTALFGYSEEVIRNKVETPQVNTTYTTPEFMPMLGFTFHLGRGPSADEGLNSMQPIAVLSYQAWQKYYGQAADIVGQSIQIDQVNFKIIGVLSEQNREPEMLTPGRLTDVWLPWDYYSFQRRDAQHWGITGPNRHVLIKKAGAVDIPTINHQLSTHYNSRFKTQTASSSFFDDMTITLELLPLREKIHGDSASKTIWLLLGALCLLLIACANIANLILARAVNQQRDLAIKAALGAGRGHLSRGIFIELLILTSCAAMLSFAVSELCYYLLRLVTAESLPGVLNLSTNFITVALCLILAVLLASLGAWLVSKRINVKQLNSQLQSSGKGTGIQIKTATRKALIFSQLFLASLLLLACSQTFINAWGLLNQSPNFSTSERYEVELNQLVEQRPAREQRDAFYAERRQQLLDVTAALKQNPQFKAVSLTTGTPIEFGLSTFLATDSGFQTQYSVSGNIVDESYLPLMEISLLQGRNFTTEDVNSQSAVLIVNQAFAEQLAPQGDAIGKRFYWLNGRRHIQYEIIGISENLAIPDKPDTARMWAVDRLSAYTPAFIIQTHAGQQILPQSINQTMAQISKRWRVAEIQPLSQQLSNSLAIHQVAGWAALSLATITLLIALIGIYGVLNYGVSMRRYELGVRMAIGASPKSIVLGLLGENTKVICTALGCATFATVAAMAWLASSEVMFSVSLLGFVLPLSLIIGITAATTVLAASGVITKPALYSLRSN</sequence>
<evidence type="ECO:0000259" key="8">
    <source>
        <dbReference type="Pfam" id="PF02687"/>
    </source>
</evidence>
<protein>
    <submittedName>
        <fullName evidence="10">ABC transporter permease</fullName>
    </submittedName>
</protein>
<evidence type="ECO:0000259" key="9">
    <source>
        <dbReference type="Pfam" id="PF12704"/>
    </source>
</evidence>
<dbReference type="KEGG" id="ppis:B1L02_00780"/>
<feature type="domain" description="ABC3 transporter permease C-terminal" evidence="8">
    <location>
        <begin position="295"/>
        <end position="407"/>
    </location>
</feature>
<feature type="domain" description="ABC3 transporter permease C-terminal" evidence="8">
    <location>
        <begin position="699"/>
        <end position="807"/>
    </location>
</feature>
<evidence type="ECO:0000256" key="1">
    <source>
        <dbReference type="ARBA" id="ARBA00004651"/>
    </source>
</evidence>
<dbReference type="InterPro" id="IPR025857">
    <property type="entry name" value="MacB_PCD"/>
</dbReference>
<comment type="subcellular location">
    <subcellularLocation>
        <location evidence="1">Cell membrane</location>
        <topology evidence="1">Multi-pass membrane protein</topology>
    </subcellularLocation>
</comment>
<dbReference type="InterPro" id="IPR050250">
    <property type="entry name" value="Macrolide_Exporter_MacB"/>
</dbReference>
<dbReference type="AlphaFoldDB" id="A0AAD0RLG6"/>
<feature type="transmembrane region" description="Helical" evidence="7">
    <location>
        <begin position="338"/>
        <end position="364"/>
    </location>
</feature>
<accession>A0AAD0RLG6</accession>
<keyword evidence="5 7" id="KW-0472">Membrane</keyword>
<evidence type="ECO:0000256" key="4">
    <source>
        <dbReference type="ARBA" id="ARBA00022989"/>
    </source>
</evidence>
<feature type="transmembrane region" description="Helical" evidence="7">
    <location>
        <begin position="784"/>
        <end position="807"/>
    </location>
</feature>
<dbReference type="RefSeq" id="WP_088529556.1">
    <property type="nucleotide sequence ID" value="NZ_CP021646.1"/>
</dbReference>
<feature type="transmembrane region" description="Helical" evidence="7">
    <location>
        <begin position="384"/>
        <end position="403"/>
    </location>
</feature>
<dbReference type="EMBL" id="CP031761">
    <property type="protein sequence ID" value="AXR00758.1"/>
    <property type="molecule type" value="Genomic_DNA"/>
</dbReference>
<evidence type="ECO:0000256" key="3">
    <source>
        <dbReference type="ARBA" id="ARBA00022692"/>
    </source>
</evidence>
<evidence type="ECO:0000256" key="2">
    <source>
        <dbReference type="ARBA" id="ARBA00022475"/>
    </source>
</evidence>
<feature type="transmembrane region" description="Helical" evidence="7">
    <location>
        <begin position="692"/>
        <end position="716"/>
    </location>
</feature>
<comment type="similarity">
    <text evidence="6">Belongs to the ABC-4 integral membrane protein family.</text>
</comment>
<feature type="domain" description="MacB-like periplasmic core" evidence="9">
    <location>
        <begin position="22"/>
        <end position="245"/>
    </location>
</feature>
<dbReference type="Pfam" id="PF02687">
    <property type="entry name" value="FtsX"/>
    <property type="match status" value="2"/>
</dbReference>
<gene>
    <name evidence="10" type="ORF">D0511_00785</name>
</gene>
<evidence type="ECO:0000313" key="11">
    <source>
        <dbReference type="Proteomes" id="UP000258102"/>
    </source>
</evidence>
<evidence type="ECO:0000313" key="10">
    <source>
        <dbReference type="EMBL" id="AXR00758.1"/>
    </source>
</evidence>
<organism evidence="10 11">
    <name type="scientific">Pseudoalteromonas piscicida</name>
    <dbReference type="NCBI Taxonomy" id="43662"/>
    <lineage>
        <taxon>Bacteria</taxon>
        <taxon>Pseudomonadati</taxon>
        <taxon>Pseudomonadota</taxon>
        <taxon>Gammaproteobacteria</taxon>
        <taxon>Alteromonadales</taxon>
        <taxon>Pseudoalteromonadaceae</taxon>
        <taxon>Pseudoalteromonas</taxon>
    </lineage>
</organism>
<dbReference type="PANTHER" id="PTHR30572">
    <property type="entry name" value="MEMBRANE COMPONENT OF TRANSPORTER-RELATED"/>
    <property type="match status" value="1"/>
</dbReference>
<feature type="transmembrane region" description="Helical" evidence="7">
    <location>
        <begin position="440"/>
        <end position="461"/>
    </location>
</feature>
<feature type="transmembrane region" description="Helical" evidence="7">
    <location>
        <begin position="289"/>
        <end position="311"/>
    </location>
</feature>
<proteinExistence type="inferred from homology"/>
<keyword evidence="4 7" id="KW-1133">Transmembrane helix</keyword>
<dbReference type="PANTHER" id="PTHR30572:SF4">
    <property type="entry name" value="ABC TRANSPORTER PERMEASE YTRF"/>
    <property type="match status" value="1"/>
</dbReference>
<dbReference type="InterPro" id="IPR003838">
    <property type="entry name" value="ABC3_permease_C"/>
</dbReference>
<keyword evidence="3 7" id="KW-0812">Transmembrane</keyword>
<dbReference type="GO" id="GO:0022857">
    <property type="term" value="F:transmembrane transporter activity"/>
    <property type="evidence" value="ECO:0007669"/>
    <property type="project" value="TreeGrafter"/>
</dbReference>
<evidence type="ECO:0000256" key="6">
    <source>
        <dbReference type="ARBA" id="ARBA00038076"/>
    </source>
</evidence>
<keyword evidence="2" id="KW-1003">Cell membrane</keyword>
<reference evidence="10 11" key="1">
    <citation type="submission" date="2018-08" db="EMBL/GenBank/DDBJ databases">
        <title>Whole Genome Sequences of Two Pseudoalteromonas piscicida Strains, DE1-A and DE2-A, which Exhibit Strong Antibacterial Activity against Vibrio vulnificus.</title>
        <authorList>
            <person name="Richards G.P."/>
            <person name="Needleman D.S."/>
            <person name="Watson M.A."/>
            <person name="Polson S.W."/>
        </authorList>
    </citation>
    <scope>NUCLEOTIDE SEQUENCE [LARGE SCALE GENOMIC DNA]</scope>
    <source>
        <strain evidence="10 11">DE2-A</strain>
    </source>
</reference>
<dbReference type="Proteomes" id="UP000258102">
    <property type="component" value="Chromosome 1"/>
</dbReference>
<evidence type="ECO:0000256" key="5">
    <source>
        <dbReference type="ARBA" id="ARBA00023136"/>
    </source>
</evidence>
<feature type="domain" description="MacB-like periplasmic core" evidence="9">
    <location>
        <begin position="503"/>
        <end position="676"/>
    </location>
</feature>